<dbReference type="Pfam" id="PF03281">
    <property type="entry name" value="Mab-21"/>
    <property type="match status" value="1"/>
</dbReference>
<protein>
    <recommendedName>
        <fullName evidence="13">Mab-21-like HhH/H2TH-like domain-containing protein</fullName>
    </recommendedName>
</protein>
<dbReference type="SMART" id="SM01265">
    <property type="entry name" value="Mab-21"/>
    <property type="match status" value="1"/>
</dbReference>
<evidence type="ECO:0000256" key="5">
    <source>
        <dbReference type="ARBA" id="ARBA00022723"/>
    </source>
</evidence>
<evidence type="ECO:0000259" key="10">
    <source>
        <dbReference type="Pfam" id="PF20266"/>
    </source>
</evidence>
<evidence type="ECO:0000256" key="1">
    <source>
        <dbReference type="ARBA" id="ARBA00001946"/>
    </source>
</evidence>
<proteinExistence type="inferred from homology"/>
<dbReference type="PANTHER" id="PTHR10656:SF42">
    <property type="entry name" value="CYCLIC GMP-AMP SYNTHASE-LIKE PROTEIN-RELATED"/>
    <property type="match status" value="1"/>
</dbReference>
<dbReference type="InterPro" id="IPR011990">
    <property type="entry name" value="TPR-like_helical_dom_sf"/>
</dbReference>
<evidence type="ECO:0000256" key="4">
    <source>
        <dbReference type="ARBA" id="ARBA00022695"/>
    </source>
</evidence>
<dbReference type="Gene3D" id="1.25.40.10">
    <property type="entry name" value="Tetratricopeptide repeat domain"/>
    <property type="match status" value="1"/>
</dbReference>
<evidence type="ECO:0000256" key="3">
    <source>
        <dbReference type="ARBA" id="ARBA00022679"/>
    </source>
</evidence>
<dbReference type="GO" id="GO:0046872">
    <property type="term" value="F:metal ion binding"/>
    <property type="evidence" value="ECO:0007669"/>
    <property type="project" value="UniProtKB-KW"/>
</dbReference>
<comment type="similarity">
    <text evidence="2">Belongs to the mab-21 family.</text>
</comment>
<gene>
    <name evidence="11" type="ORF">ACJMK2_032668</name>
</gene>
<evidence type="ECO:0000256" key="2">
    <source>
        <dbReference type="ARBA" id="ARBA00008307"/>
    </source>
</evidence>
<keyword evidence="4" id="KW-0548">Nucleotidyltransferase</keyword>
<evidence type="ECO:0000256" key="6">
    <source>
        <dbReference type="ARBA" id="ARBA00022741"/>
    </source>
</evidence>
<keyword evidence="7" id="KW-0067">ATP-binding</keyword>
<organism evidence="11 12">
    <name type="scientific">Sinanodonta woodiana</name>
    <name type="common">Chinese pond mussel</name>
    <name type="synonym">Anodonta woodiana</name>
    <dbReference type="NCBI Taxonomy" id="1069815"/>
    <lineage>
        <taxon>Eukaryota</taxon>
        <taxon>Metazoa</taxon>
        <taxon>Spiralia</taxon>
        <taxon>Lophotrochozoa</taxon>
        <taxon>Mollusca</taxon>
        <taxon>Bivalvia</taxon>
        <taxon>Autobranchia</taxon>
        <taxon>Heteroconchia</taxon>
        <taxon>Palaeoheterodonta</taxon>
        <taxon>Unionida</taxon>
        <taxon>Unionoidea</taxon>
        <taxon>Unionidae</taxon>
        <taxon>Unioninae</taxon>
        <taxon>Sinanodonta</taxon>
    </lineage>
</organism>
<evidence type="ECO:0000256" key="8">
    <source>
        <dbReference type="ARBA" id="ARBA00022842"/>
    </source>
</evidence>
<keyword evidence="5" id="KW-0479">Metal-binding</keyword>
<feature type="domain" description="Mab-21-like nucleotidyltransferase" evidence="9">
    <location>
        <begin position="174"/>
        <end position="247"/>
    </location>
</feature>
<keyword evidence="6" id="KW-0547">Nucleotide-binding</keyword>
<keyword evidence="8" id="KW-0460">Magnesium</keyword>
<dbReference type="InterPro" id="IPR046906">
    <property type="entry name" value="Mab-21_HhH/H2TH-like"/>
</dbReference>
<keyword evidence="12" id="KW-1185">Reference proteome</keyword>
<comment type="cofactor">
    <cofactor evidence="1">
        <name>Mg(2+)</name>
        <dbReference type="ChEBI" id="CHEBI:18420"/>
    </cofactor>
</comment>
<dbReference type="PANTHER" id="PTHR10656">
    <property type="entry name" value="CELL FATE DETERMINING PROTEIN MAB21-RELATED"/>
    <property type="match status" value="1"/>
</dbReference>
<evidence type="ECO:0000313" key="11">
    <source>
        <dbReference type="EMBL" id="KAL3880430.1"/>
    </source>
</evidence>
<dbReference type="Proteomes" id="UP001634394">
    <property type="component" value="Unassembled WGS sequence"/>
</dbReference>
<dbReference type="InterPro" id="IPR024810">
    <property type="entry name" value="MAB21L/cGLR"/>
</dbReference>
<sequence>MANANSNSVLISAILDSMGFSRHIIDFRINNISHMDVMGVLSTDPVGNMATGGKAEGTSIDGQGDIDIMYVIKYIIVSGHNINPPSPYHAVLSTVDSVVHHGYTWLRVDHLGQVDDVITQTMILTVGPDSKEASYLSSSAFIKYQQHVMKQYLPNWMQFQQVLGPSQPIISNHTQVDTVFAFPHPDWPVQASQWMNRCGTNRWPPETIVTAIVQSGCHIVPKGFNGSPSSHMEWCFSFAVHEKSILQLFNMTQKHLYILLKIIAKDLKERFNDFQDVLTSYTMKTVALWQVELHHTKDWNRLHVLYRLMEALYYLKSCVENENLPAYFIPENNLFDGKLNPRTAALLSGHLNSLLSQGTRCVLKFPSIQVQLQIMQKPGYRICIYCSGWEMFNLICQVCRKYLASNVTMEHIHNILSLINLHNMKRHRFLTQRVLKVMKATLAYVNIARIMNTGMSNRRKYEFCLPLLLVASNNGGIDTMSGKVKLAGVLQVLGQTNKVIETLYSIKLRPPFRVFRKCHHRIIIGQKYSFTKQDSDYTGTTIARLGRDNLIQQCLSLDVRYTKEEMGIVPDVIKYEFFHAPESDGIHSDAYIDPDTLMYYLLYKCHTELGDEENAQSAFNNLIRIAIQESFDPHIEYREVALNVLGLCYLEKEDYLRSYSCFCRGMSLRPRLLAEKWSTSTPWHLAVLVSKLINR</sequence>
<feature type="domain" description="Mab-21-like HhH/H2TH-like" evidence="10">
    <location>
        <begin position="254"/>
        <end position="338"/>
    </location>
</feature>
<dbReference type="GO" id="GO:0016779">
    <property type="term" value="F:nucleotidyltransferase activity"/>
    <property type="evidence" value="ECO:0007669"/>
    <property type="project" value="UniProtKB-KW"/>
</dbReference>
<dbReference type="InterPro" id="IPR046903">
    <property type="entry name" value="Mab-21-like_nuc_Trfase"/>
</dbReference>
<dbReference type="GO" id="GO:0005524">
    <property type="term" value="F:ATP binding"/>
    <property type="evidence" value="ECO:0007669"/>
    <property type="project" value="UniProtKB-KW"/>
</dbReference>
<evidence type="ECO:0000259" key="9">
    <source>
        <dbReference type="Pfam" id="PF03281"/>
    </source>
</evidence>
<name>A0ABD3X2M4_SINWO</name>
<dbReference type="Gene3D" id="1.10.1410.40">
    <property type="match status" value="1"/>
</dbReference>
<dbReference type="Pfam" id="PF20266">
    <property type="entry name" value="Mab-21_C"/>
    <property type="match status" value="1"/>
</dbReference>
<evidence type="ECO:0000313" key="12">
    <source>
        <dbReference type="Proteomes" id="UP001634394"/>
    </source>
</evidence>
<dbReference type="AlphaFoldDB" id="A0ABD3X2M4"/>
<keyword evidence="3" id="KW-0808">Transferase</keyword>
<evidence type="ECO:0008006" key="13">
    <source>
        <dbReference type="Google" id="ProtNLM"/>
    </source>
</evidence>
<accession>A0ABD3X2M4</accession>
<evidence type="ECO:0000256" key="7">
    <source>
        <dbReference type="ARBA" id="ARBA00022840"/>
    </source>
</evidence>
<reference evidence="11 12" key="1">
    <citation type="submission" date="2024-11" db="EMBL/GenBank/DDBJ databases">
        <title>Chromosome-level genome assembly of the freshwater bivalve Anodonta woodiana.</title>
        <authorList>
            <person name="Chen X."/>
        </authorList>
    </citation>
    <scope>NUCLEOTIDE SEQUENCE [LARGE SCALE GENOMIC DNA]</scope>
    <source>
        <strain evidence="11">MN2024</strain>
        <tissue evidence="11">Gills</tissue>
    </source>
</reference>
<dbReference type="EMBL" id="JBJQND010000004">
    <property type="protein sequence ID" value="KAL3880430.1"/>
    <property type="molecule type" value="Genomic_DNA"/>
</dbReference>
<comment type="caution">
    <text evidence="11">The sequence shown here is derived from an EMBL/GenBank/DDBJ whole genome shotgun (WGS) entry which is preliminary data.</text>
</comment>